<evidence type="ECO:0000313" key="1">
    <source>
        <dbReference type="EMBL" id="KIM98320.1"/>
    </source>
</evidence>
<dbReference type="HOGENOM" id="CLU_088979_2_0_1"/>
<dbReference type="EMBL" id="KN832880">
    <property type="protein sequence ID" value="KIM98320.1"/>
    <property type="molecule type" value="Genomic_DNA"/>
</dbReference>
<dbReference type="InParanoid" id="A0A0C3GQK2"/>
<keyword evidence="2" id="KW-1185">Reference proteome</keyword>
<dbReference type="Proteomes" id="UP000054321">
    <property type="component" value="Unassembled WGS sequence"/>
</dbReference>
<dbReference type="PANTHER" id="PTHR38115">
    <property type="entry name" value="LIPOCALIN-LIKE DOMAIN-CONTAINING PROTEIN"/>
    <property type="match status" value="1"/>
</dbReference>
<sequence length="182" mass="20342">MAAPPSITLRDLTGQWTMNKSLTGDTDSILAMQGVGWLKRKTISVVSLNLHIKQHMEGGVTHIDIGQTAGSIKGTDDDRVLDWVERERVDDLFGDLKVKNRWVNVLDIEDSFLKQGWLDDKEEASGPNGEMLIQAVIEGAGWTVNEVSGFSVTGGERRFTRRVMIIKGSERNTVVIYYDFCK</sequence>
<evidence type="ECO:0008006" key="3">
    <source>
        <dbReference type="Google" id="ProtNLM"/>
    </source>
</evidence>
<proteinExistence type="predicted"/>
<dbReference type="InterPro" id="IPR053037">
    <property type="entry name" value="Pericyclase_pydY-like"/>
</dbReference>
<name>A0A0C3GQK2_OIDMZ</name>
<dbReference type="PANTHER" id="PTHR38115:SF1">
    <property type="entry name" value="LIPOCALIN-LIKE DOMAIN-CONTAINING PROTEIN"/>
    <property type="match status" value="1"/>
</dbReference>
<gene>
    <name evidence="1" type="ORF">OIDMADRAFT_43365</name>
</gene>
<reference evidence="1 2" key="1">
    <citation type="submission" date="2014-04" db="EMBL/GenBank/DDBJ databases">
        <authorList>
            <consortium name="DOE Joint Genome Institute"/>
            <person name="Kuo A."/>
            <person name="Martino E."/>
            <person name="Perotto S."/>
            <person name="Kohler A."/>
            <person name="Nagy L.G."/>
            <person name="Floudas D."/>
            <person name="Copeland A."/>
            <person name="Barry K.W."/>
            <person name="Cichocki N."/>
            <person name="Veneault-Fourrey C."/>
            <person name="LaButti K."/>
            <person name="Lindquist E.A."/>
            <person name="Lipzen A."/>
            <person name="Lundell T."/>
            <person name="Morin E."/>
            <person name="Murat C."/>
            <person name="Sun H."/>
            <person name="Tunlid A."/>
            <person name="Henrissat B."/>
            <person name="Grigoriev I.V."/>
            <person name="Hibbett D.S."/>
            <person name="Martin F."/>
            <person name="Nordberg H.P."/>
            <person name="Cantor M.N."/>
            <person name="Hua S.X."/>
        </authorList>
    </citation>
    <scope>NUCLEOTIDE SEQUENCE [LARGE SCALE GENOMIC DNA]</scope>
    <source>
        <strain evidence="1 2">Zn</strain>
    </source>
</reference>
<protein>
    <recommendedName>
        <fullName evidence="3">Lipocalin-like domain-containing protein</fullName>
    </recommendedName>
</protein>
<dbReference type="OrthoDB" id="425354at2759"/>
<dbReference type="AlphaFoldDB" id="A0A0C3GQK2"/>
<accession>A0A0C3GQK2</accession>
<evidence type="ECO:0000313" key="2">
    <source>
        <dbReference type="Proteomes" id="UP000054321"/>
    </source>
</evidence>
<reference evidence="2" key="2">
    <citation type="submission" date="2015-01" db="EMBL/GenBank/DDBJ databases">
        <title>Evolutionary Origins and Diversification of the Mycorrhizal Mutualists.</title>
        <authorList>
            <consortium name="DOE Joint Genome Institute"/>
            <consortium name="Mycorrhizal Genomics Consortium"/>
            <person name="Kohler A."/>
            <person name="Kuo A."/>
            <person name="Nagy L.G."/>
            <person name="Floudas D."/>
            <person name="Copeland A."/>
            <person name="Barry K.W."/>
            <person name="Cichocki N."/>
            <person name="Veneault-Fourrey C."/>
            <person name="LaButti K."/>
            <person name="Lindquist E.A."/>
            <person name="Lipzen A."/>
            <person name="Lundell T."/>
            <person name="Morin E."/>
            <person name="Murat C."/>
            <person name="Riley R."/>
            <person name="Ohm R."/>
            <person name="Sun H."/>
            <person name="Tunlid A."/>
            <person name="Henrissat B."/>
            <person name="Grigoriev I.V."/>
            <person name="Hibbett D.S."/>
            <person name="Martin F."/>
        </authorList>
    </citation>
    <scope>NUCLEOTIDE SEQUENCE [LARGE SCALE GENOMIC DNA]</scope>
    <source>
        <strain evidence="2">Zn</strain>
    </source>
</reference>
<organism evidence="1 2">
    <name type="scientific">Oidiodendron maius (strain Zn)</name>
    <dbReference type="NCBI Taxonomy" id="913774"/>
    <lineage>
        <taxon>Eukaryota</taxon>
        <taxon>Fungi</taxon>
        <taxon>Dikarya</taxon>
        <taxon>Ascomycota</taxon>
        <taxon>Pezizomycotina</taxon>
        <taxon>Leotiomycetes</taxon>
        <taxon>Leotiomycetes incertae sedis</taxon>
        <taxon>Myxotrichaceae</taxon>
        <taxon>Oidiodendron</taxon>
    </lineage>
</organism>